<name>A0A6A6HQS3_VIRVR</name>
<dbReference type="OrthoDB" id="10513492at2759"/>
<protein>
    <submittedName>
        <fullName evidence="1">Uncharacterized protein</fullName>
    </submittedName>
</protein>
<accession>A0A6A6HQS3</accession>
<dbReference type="Proteomes" id="UP000800092">
    <property type="component" value="Unassembled WGS sequence"/>
</dbReference>
<gene>
    <name evidence="1" type="ORF">EV356DRAFT_91</name>
</gene>
<proteinExistence type="predicted"/>
<dbReference type="AlphaFoldDB" id="A0A6A6HQS3"/>
<keyword evidence="2" id="KW-1185">Reference proteome</keyword>
<reference evidence="1" key="1">
    <citation type="journal article" date="2020" name="Stud. Mycol.">
        <title>101 Dothideomycetes genomes: a test case for predicting lifestyles and emergence of pathogens.</title>
        <authorList>
            <person name="Haridas S."/>
            <person name="Albert R."/>
            <person name="Binder M."/>
            <person name="Bloem J."/>
            <person name="Labutti K."/>
            <person name="Salamov A."/>
            <person name="Andreopoulos B."/>
            <person name="Baker S."/>
            <person name="Barry K."/>
            <person name="Bills G."/>
            <person name="Bluhm B."/>
            <person name="Cannon C."/>
            <person name="Castanera R."/>
            <person name="Culley D."/>
            <person name="Daum C."/>
            <person name="Ezra D."/>
            <person name="Gonzalez J."/>
            <person name="Henrissat B."/>
            <person name="Kuo A."/>
            <person name="Liang C."/>
            <person name="Lipzen A."/>
            <person name="Lutzoni F."/>
            <person name="Magnuson J."/>
            <person name="Mondo S."/>
            <person name="Nolan M."/>
            <person name="Ohm R."/>
            <person name="Pangilinan J."/>
            <person name="Park H.-J."/>
            <person name="Ramirez L."/>
            <person name="Alfaro M."/>
            <person name="Sun H."/>
            <person name="Tritt A."/>
            <person name="Yoshinaga Y."/>
            <person name="Zwiers L.-H."/>
            <person name="Turgeon B."/>
            <person name="Goodwin S."/>
            <person name="Spatafora J."/>
            <person name="Crous P."/>
            <person name="Grigoriev I."/>
        </authorList>
    </citation>
    <scope>NUCLEOTIDE SEQUENCE</scope>
    <source>
        <strain evidence="1">Tuck. ex Michener</strain>
    </source>
</reference>
<evidence type="ECO:0000313" key="2">
    <source>
        <dbReference type="Proteomes" id="UP000800092"/>
    </source>
</evidence>
<organism evidence="1 2">
    <name type="scientific">Viridothelium virens</name>
    <name type="common">Speckled blister lichen</name>
    <name type="synonym">Trypethelium virens</name>
    <dbReference type="NCBI Taxonomy" id="1048519"/>
    <lineage>
        <taxon>Eukaryota</taxon>
        <taxon>Fungi</taxon>
        <taxon>Dikarya</taxon>
        <taxon>Ascomycota</taxon>
        <taxon>Pezizomycotina</taxon>
        <taxon>Dothideomycetes</taxon>
        <taxon>Dothideomycetes incertae sedis</taxon>
        <taxon>Trypetheliales</taxon>
        <taxon>Trypetheliaceae</taxon>
        <taxon>Viridothelium</taxon>
    </lineage>
</organism>
<evidence type="ECO:0000313" key="1">
    <source>
        <dbReference type="EMBL" id="KAF2239790.1"/>
    </source>
</evidence>
<dbReference type="EMBL" id="ML991771">
    <property type="protein sequence ID" value="KAF2239790.1"/>
    <property type="molecule type" value="Genomic_DNA"/>
</dbReference>
<sequence>MNKKSTEDKLWGWFDLLSGRGTGFFYLGSRNEIDYGIMLGSSSTDRLPADFVPELQAEKKSSAMRCLFYTGVSNTQETMVAKGNEDHQEKSTTGATHLSAERLRGKPDVGRILQVGPLVTYSKEEGWNDVRFSVTKCLEDDSFWLVAQPAFYGDDDGDEVTSCYAEPHERSFPLDGFESPISCARLKANEESLKYCAEMQQLEGPKRTHASKPFDIEQVHSGGFYIMHSQRQK</sequence>